<dbReference type="AlphaFoldDB" id="A0A6B2M0B4"/>
<gene>
    <name evidence="1" type="ORF">G0Q06_04920</name>
</gene>
<dbReference type="Proteomes" id="UP000478417">
    <property type="component" value="Unassembled WGS sequence"/>
</dbReference>
<name>A0A6B2M0B4_9BACT</name>
<dbReference type="RefSeq" id="WP_163963025.1">
    <property type="nucleotide sequence ID" value="NZ_JAAGNX010000001.1"/>
</dbReference>
<dbReference type="SUPFAM" id="SSF48208">
    <property type="entry name" value="Six-hairpin glycosidases"/>
    <property type="match status" value="1"/>
</dbReference>
<dbReference type="GO" id="GO:0005975">
    <property type="term" value="P:carbohydrate metabolic process"/>
    <property type="evidence" value="ECO:0007669"/>
    <property type="project" value="InterPro"/>
</dbReference>
<dbReference type="InterPro" id="IPR008928">
    <property type="entry name" value="6-hairpin_glycosidase_sf"/>
</dbReference>
<organism evidence="1 2">
    <name type="scientific">Oceanipulchritudo coccoides</name>
    <dbReference type="NCBI Taxonomy" id="2706888"/>
    <lineage>
        <taxon>Bacteria</taxon>
        <taxon>Pseudomonadati</taxon>
        <taxon>Verrucomicrobiota</taxon>
        <taxon>Opitutia</taxon>
        <taxon>Puniceicoccales</taxon>
        <taxon>Oceanipulchritudinaceae</taxon>
        <taxon>Oceanipulchritudo</taxon>
    </lineage>
</organism>
<keyword evidence="2" id="KW-1185">Reference proteome</keyword>
<evidence type="ECO:0000313" key="1">
    <source>
        <dbReference type="EMBL" id="NDV61786.1"/>
    </source>
</evidence>
<accession>A0A6B2M0B4</accession>
<dbReference type="Gene3D" id="1.50.10.10">
    <property type="match status" value="1"/>
</dbReference>
<comment type="caution">
    <text evidence="1">The sequence shown here is derived from an EMBL/GenBank/DDBJ whole genome shotgun (WGS) entry which is preliminary data.</text>
</comment>
<proteinExistence type="predicted"/>
<evidence type="ECO:0000313" key="2">
    <source>
        <dbReference type="Proteomes" id="UP000478417"/>
    </source>
</evidence>
<protein>
    <submittedName>
        <fullName evidence="1">Uncharacterized protein</fullName>
    </submittedName>
</protein>
<dbReference type="InterPro" id="IPR012341">
    <property type="entry name" value="6hp_glycosidase-like_sf"/>
</dbReference>
<reference evidence="1 2" key="1">
    <citation type="submission" date="2020-02" db="EMBL/GenBank/DDBJ databases">
        <title>Albibacoteraceae fam. nov., the first described family within the subdivision 4 Verrucomicrobia.</title>
        <authorList>
            <person name="Xi F."/>
        </authorList>
    </citation>
    <scope>NUCLEOTIDE SEQUENCE [LARGE SCALE GENOMIC DNA]</scope>
    <source>
        <strain evidence="1 2">CK1056</strain>
    </source>
</reference>
<dbReference type="EMBL" id="JAAGNX010000001">
    <property type="protein sequence ID" value="NDV61786.1"/>
    <property type="molecule type" value="Genomic_DNA"/>
</dbReference>
<sequence length="745" mass="83763">MRVFNLFPWRTLIRRIAHRKGFLDPFELLARLRRFSQPSEVQEPIELIRAGMVFHARGLVNTKVIQHNLDWIWPYWVVRQFSPEDPSFIPRAFSFSHVNLTHRNWTALGVPGCLELPIVDPRGLVTPHHDDWSVDHWFIPDQGPGLYPSTLEDAEQRLLMEERHTVETICSSKAARLVLRSEVNREEGTPVLRTSIQVTARQSGRLILSIRPCNPEGVQFIESVGFSNDGYRLDVGKSQHVQFARSPDELYTSNYEEGDVLRQIQSGLETHKCDCEAGLATAAAAYRINEGETQEFSYSIPIIEESSGSLLHKSPERTKASDWTPHMAGWAKLQVPSGRFVEIFESSKRTLALLSQTDILPGPYTYRRFWFRDACLIGNALLGLGQDETVRKSLSFFHNRQHLDGYFHSQEGEWDSNGQVLWLARQYELLSGNTGKSLDTGSILKAARWIDRKRRKTEHDAQPFRGLLPAGFSAEHLGPNDFYYWDDFWGAAGLRSAAAVLDARGESERAGEISSMASAFEKAILASIETHEPARVGKAIPAAPTRRMDSGAIGSLVADYPLALSWVPRERILATAEWLKNHSFHKGTFFQNMIHSGMNAYLTLDIAQTFLRAGDPRYWQLVCATAEAASPTGKWPEAVHPNTMGGCMGDGEHAWAAAEWCQMMRALFIDDSGHSLKIGQGLPAAWLGQEKPLSFGPTLTRWGPLSVDLRKSEGTWKIHVLAEWRGIPPEIEICLPEDIPAQLAP</sequence>